<evidence type="ECO:0000313" key="2">
    <source>
        <dbReference type="EMBL" id="MDC0722315.1"/>
    </source>
</evidence>
<organism evidence="2 3">
    <name type="scientific">Nannocystis bainbridge</name>
    <dbReference type="NCBI Taxonomy" id="2995303"/>
    <lineage>
        <taxon>Bacteria</taxon>
        <taxon>Pseudomonadati</taxon>
        <taxon>Myxococcota</taxon>
        <taxon>Polyangia</taxon>
        <taxon>Nannocystales</taxon>
        <taxon>Nannocystaceae</taxon>
        <taxon>Nannocystis</taxon>
    </lineage>
</organism>
<evidence type="ECO:0000259" key="1">
    <source>
        <dbReference type="Pfam" id="PF25056"/>
    </source>
</evidence>
<gene>
    <name evidence="2" type="ORF">POL25_35830</name>
</gene>
<proteinExistence type="predicted"/>
<reference evidence="2 3" key="1">
    <citation type="submission" date="2022-11" db="EMBL/GenBank/DDBJ databases">
        <title>Minimal conservation of predation-associated metabolite biosynthetic gene clusters underscores biosynthetic potential of Myxococcota including descriptions for ten novel species: Archangium lansinium sp. nov., Myxococcus landrumus sp. nov., Nannocystis bai.</title>
        <authorList>
            <person name="Ahearne A."/>
            <person name="Stevens C."/>
            <person name="Dowd S."/>
        </authorList>
    </citation>
    <scope>NUCLEOTIDE SEQUENCE [LARGE SCALE GENOMIC DNA]</scope>
    <source>
        <strain evidence="2 3">BB15-2</strain>
    </source>
</reference>
<keyword evidence="3" id="KW-1185">Reference proteome</keyword>
<dbReference type="Proteomes" id="UP001221686">
    <property type="component" value="Unassembled WGS sequence"/>
</dbReference>
<evidence type="ECO:0000313" key="3">
    <source>
        <dbReference type="Proteomes" id="UP001221686"/>
    </source>
</evidence>
<dbReference type="InterPro" id="IPR056695">
    <property type="entry name" value="DUF7793"/>
</dbReference>
<dbReference type="EMBL" id="JAQNDL010000003">
    <property type="protein sequence ID" value="MDC0722315.1"/>
    <property type="molecule type" value="Genomic_DNA"/>
</dbReference>
<name>A0ABT5EA64_9BACT</name>
<feature type="domain" description="DUF7793" evidence="1">
    <location>
        <begin position="20"/>
        <end position="127"/>
    </location>
</feature>
<dbReference type="RefSeq" id="WP_272090848.1">
    <property type="nucleotide sequence ID" value="NZ_JAQNDL010000003.1"/>
</dbReference>
<comment type="caution">
    <text evidence="2">The sequence shown here is derived from an EMBL/GenBank/DDBJ whole genome shotgun (WGS) entry which is preliminary data.</text>
</comment>
<accession>A0ABT5EA64</accession>
<sequence>MAAILRSITTSTSRYEERADGVIVQRLLTTRTQTLMDARENTSALVRMTGGHLRPVLIDIRIVRALQAGVREHYADPDLACGCFAVALLVATPSGHQLGRYFMAQNTRPLPMSMFNDEAPAIAWLHQQVSDQPTMTGSASL</sequence>
<dbReference type="Pfam" id="PF25056">
    <property type="entry name" value="DUF7793"/>
    <property type="match status" value="1"/>
</dbReference>
<dbReference type="Gene3D" id="3.40.1680.10">
    <property type="entry name" value="yp_829618.1 domain like"/>
    <property type="match status" value="1"/>
</dbReference>
<protein>
    <recommendedName>
        <fullName evidence="1">DUF7793 domain-containing protein</fullName>
    </recommendedName>
</protein>
<dbReference type="Gene3D" id="3.40.970.30">
    <property type="entry name" value="yp_829618.1 like domains"/>
    <property type="match status" value="1"/>
</dbReference>